<evidence type="ECO:0000313" key="2">
    <source>
        <dbReference type="EMBL" id="SHL36818.1"/>
    </source>
</evidence>
<proteinExistence type="predicted"/>
<feature type="signal peptide" evidence="1">
    <location>
        <begin position="1"/>
        <end position="21"/>
    </location>
</feature>
<keyword evidence="1" id="KW-0732">Signal</keyword>
<keyword evidence="3" id="KW-1185">Reference proteome</keyword>
<evidence type="ECO:0000313" key="3">
    <source>
        <dbReference type="Proteomes" id="UP000184028"/>
    </source>
</evidence>
<dbReference type="STRING" id="946677.SAMN05444484_1011245"/>
<reference evidence="3" key="1">
    <citation type="submission" date="2016-11" db="EMBL/GenBank/DDBJ databases">
        <authorList>
            <person name="Varghese N."/>
            <person name="Submissions S."/>
        </authorList>
    </citation>
    <scope>NUCLEOTIDE SEQUENCE [LARGE SCALE GENOMIC DNA]</scope>
    <source>
        <strain evidence="3">DSM 24724</strain>
    </source>
</reference>
<name>A0A1M7A233_9FLAO</name>
<dbReference type="AlphaFoldDB" id="A0A1M7A233"/>
<evidence type="ECO:0000256" key="1">
    <source>
        <dbReference type="SAM" id="SignalP"/>
    </source>
</evidence>
<gene>
    <name evidence="2" type="ORF">SAMN05444484_1011245</name>
</gene>
<evidence type="ECO:0008006" key="4">
    <source>
        <dbReference type="Google" id="ProtNLM"/>
    </source>
</evidence>
<dbReference type="EMBL" id="FRBT01000001">
    <property type="protein sequence ID" value="SHL36818.1"/>
    <property type="molecule type" value="Genomic_DNA"/>
</dbReference>
<organism evidence="2 3">
    <name type="scientific">Flavobacterium chilense</name>
    <dbReference type="NCBI Taxonomy" id="946677"/>
    <lineage>
        <taxon>Bacteria</taxon>
        <taxon>Pseudomonadati</taxon>
        <taxon>Bacteroidota</taxon>
        <taxon>Flavobacteriia</taxon>
        <taxon>Flavobacteriales</taxon>
        <taxon>Flavobacteriaceae</taxon>
        <taxon>Flavobacterium</taxon>
    </lineage>
</organism>
<accession>A0A1M7A233</accession>
<dbReference type="RefSeq" id="WP_209442816.1">
    <property type="nucleotide sequence ID" value="NZ_FRBT01000001.1"/>
</dbReference>
<protein>
    <recommendedName>
        <fullName evidence="4">OmpA-OmpF porin, OOP family</fullName>
    </recommendedName>
</protein>
<feature type="chain" id="PRO_5009923530" description="OmpA-OmpF porin, OOP family" evidence="1">
    <location>
        <begin position="22"/>
        <end position="135"/>
    </location>
</feature>
<dbReference type="Proteomes" id="UP000184028">
    <property type="component" value="Unassembled WGS sequence"/>
</dbReference>
<sequence>MKNYKILFAIALLASALSSNAQIQKGNILIGGDLANVNLGLNGPKIFSAEITPKVALFIKDNLALGGYVDLGLETAKHSATTTNYGIGALGRYYLGKEKEIIKHSRFFGEATVGLGGVNVSDGDNTNGLNISAGP</sequence>